<dbReference type="Pfam" id="PF04851">
    <property type="entry name" value="ResIII"/>
    <property type="match status" value="1"/>
</dbReference>
<dbReference type="Proteomes" id="UP000005207">
    <property type="component" value="Linkage group LG4"/>
</dbReference>
<dbReference type="CDD" id="cd12090">
    <property type="entry name" value="MDA5_ID"/>
    <property type="match status" value="1"/>
</dbReference>
<dbReference type="PROSITE" id="PS51789">
    <property type="entry name" value="RLR_CTR"/>
    <property type="match status" value="1"/>
</dbReference>
<sequence>MSFCLFCLELCSSRLLRHCEMADFGLHTYQQEVVERALKGENIIIWLPTGGGKTRAAVYVAKKHLETTPNAKVMVLVNKVHLVDQHYNKEFEPYLGHTFIIKKVSGENKEKDFFGLVVQQSQVVICTAQILYNALINKEEARHVELSDITLLIIDECHHTQKEEVYNKVMRLYVEKKLKGEKPLPQILGLTASPGTGGAKTLDKAVEHVLEICANLDSAIVSAKEYASELKEVVPRPRKIFKIVKERIKDPFGDHLISMMNTIHSRMGLPPDFRLKECGTQEYEADVVNLEQRGVQEKNRPLAQCALHLRQYNDALLINDTLRMIDAYRSLEEYYSKKRTNPIDETDTFLLELFEENQVELRNLAMDSRFENPKMDELQSTLLEQFRSGVPSRAIIFSKTRKSIHCLKDWVLTNRALQEAGIKADILTGAGNGITYMTQNEQAEIIKNFRMGSLNLLISTSVAEEGLDIPECNLVVRYGLLTNEIAQQQASGRARARNAQYAFVAQAGGREDRRERINEYLEELTGQAIGRVQTMTPQEFCSKITQLQEMAVTCTKIELKRQAEKRSRNTASSFQLSCRGCFTPVASGSDIKLVENMYINVNPAFKSFKDWEPGCKISCKKCNKKWGNEIKYMKCAIMPNLAIKNFALGSPGQEWPPVKKWKDVPFTVEDFNFKEYYIIKRALCGFSYSRISVHRFAPQMLSLCSASPACQNL</sequence>
<dbReference type="Ensembl" id="ENSONIT00000060169.1">
    <property type="protein sequence ID" value="ENSONIP00000051536.1"/>
    <property type="gene ID" value="ENSONIG00000001090.2"/>
</dbReference>
<evidence type="ECO:0000256" key="11">
    <source>
        <dbReference type="ARBA" id="ARBA00022840"/>
    </source>
</evidence>
<dbReference type="SMART" id="SM00490">
    <property type="entry name" value="HELICc"/>
    <property type="match status" value="1"/>
</dbReference>
<dbReference type="GO" id="GO:0003727">
    <property type="term" value="F:single-stranded RNA binding"/>
    <property type="evidence" value="ECO:0007669"/>
    <property type="project" value="TreeGrafter"/>
</dbReference>
<dbReference type="Pfam" id="PF18119">
    <property type="entry name" value="RIG-I_C"/>
    <property type="match status" value="1"/>
</dbReference>
<dbReference type="PANTHER" id="PTHR14074:SF7">
    <property type="entry name" value="ATP-DEPENDENT RNA HELICASE DHX58"/>
    <property type="match status" value="1"/>
</dbReference>
<feature type="domain" description="RLR CTR" evidence="18">
    <location>
        <begin position="530"/>
        <end position="678"/>
    </location>
</feature>
<evidence type="ECO:0000256" key="14">
    <source>
        <dbReference type="ARBA" id="ARBA00023118"/>
    </source>
</evidence>
<evidence type="ECO:0000256" key="10">
    <source>
        <dbReference type="ARBA" id="ARBA00022833"/>
    </source>
</evidence>
<dbReference type="InterPro" id="IPR041204">
    <property type="entry name" value="RIG-I-like_C"/>
</dbReference>
<dbReference type="GO" id="GO:0008270">
    <property type="term" value="F:zinc ion binding"/>
    <property type="evidence" value="ECO:0007669"/>
    <property type="project" value="TreeGrafter"/>
</dbReference>
<organism evidence="19 20">
    <name type="scientific">Oreochromis niloticus</name>
    <name type="common">Nile tilapia</name>
    <name type="synonym">Tilapia nilotica</name>
    <dbReference type="NCBI Taxonomy" id="8128"/>
    <lineage>
        <taxon>Eukaryota</taxon>
        <taxon>Metazoa</taxon>
        <taxon>Chordata</taxon>
        <taxon>Craniata</taxon>
        <taxon>Vertebrata</taxon>
        <taxon>Euteleostomi</taxon>
        <taxon>Actinopterygii</taxon>
        <taxon>Neopterygii</taxon>
        <taxon>Teleostei</taxon>
        <taxon>Neoteleostei</taxon>
        <taxon>Acanthomorphata</taxon>
        <taxon>Ovalentaria</taxon>
        <taxon>Cichlomorphae</taxon>
        <taxon>Cichliformes</taxon>
        <taxon>Cichlidae</taxon>
        <taxon>African cichlids</taxon>
        <taxon>Pseudocrenilabrinae</taxon>
        <taxon>Oreochromini</taxon>
        <taxon>Oreochromis</taxon>
    </lineage>
</organism>
<evidence type="ECO:0000313" key="19">
    <source>
        <dbReference type="Ensembl" id="ENSONIP00000051536.1"/>
    </source>
</evidence>
<feature type="domain" description="Helicase ATP-binding" evidence="16">
    <location>
        <begin position="34"/>
        <end position="212"/>
    </location>
</feature>
<gene>
    <name evidence="19" type="primary">DHX58</name>
    <name evidence="19" type="synonym">dhx58</name>
</gene>
<dbReference type="InterPro" id="IPR051363">
    <property type="entry name" value="RLR_Helicase"/>
</dbReference>
<evidence type="ECO:0000256" key="9">
    <source>
        <dbReference type="ARBA" id="ARBA00022806"/>
    </source>
</evidence>
<accession>A0A669CU17</accession>
<dbReference type="FunCoup" id="A0A669CU17">
    <property type="interactions" value="144"/>
</dbReference>
<evidence type="ECO:0000256" key="13">
    <source>
        <dbReference type="ARBA" id="ARBA00022884"/>
    </source>
</evidence>
<evidence type="ECO:0000256" key="15">
    <source>
        <dbReference type="ARBA" id="ARBA00049390"/>
    </source>
</evidence>
<evidence type="ECO:0000256" key="12">
    <source>
        <dbReference type="ARBA" id="ARBA00022859"/>
    </source>
</evidence>
<evidence type="ECO:0000256" key="7">
    <source>
        <dbReference type="ARBA" id="ARBA00022741"/>
    </source>
</evidence>
<dbReference type="GO" id="GO:0002753">
    <property type="term" value="P:cytoplasmic pattern recognition receptor signaling pathway"/>
    <property type="evidence" value="ECO:0007669"/>
    <property type="project" value="TreeGrafter"/>
</dbReference>
<protein>
    <recommendedName>
        <fullName evidence="3">RNA helicase</fullName>
        <ecNumber evidence="3">3.6.4.13</ecNumber>
    </recommendedName>
</protein>
<keyword evidence="8" id="KW-0378">Hydrolase</keyword>
<dbReference type="GO" id="GO:0005737">
    <property type="term" value="C:cytoplasm"/>
    <property type="evidence" value="ECO:0007669"/>
    <property type="project" value="UniProtKB-SubCell"/>
</dbReference>
<proteinExistence type="inferred from homology"/>
<reference evidence="20" key="1">
    <citation type="submission" date="2012-01" db="EMBL/GenBank/DDBJ databases">
        <title>The Genome Sequence of Oreochromis niloticus (Nile Tilapia).</title>
        <authorList>
            <consortium name="Broad Institute Genome Assembly Team"/>
            <consortium name="Broad Institute Sequencing Platform"/>
            <person name="Di Palma F."/>
            <person name="Johnson J."/>
            <person name="Lander E.S."/>
            <person name="Lindblad-Toh K."/>
        </authorList>
    </citation>
    <scope>NUCLEOTIDE SEQUENCE [LARGE SCALE GENOMIC DNA]</scope>
</reference>
<dbReference type="InterPro" id="IPR001650">
    <property type="entry name" value="Helicase_C-like"/>
</dbReference>
<keyword evidence="5" id="KW-0399">Innate immunity</keyword>
<dbReference type="GO" id="GO:0005524">
    <property type="term" value="F:ATP binding"/>
    <property type="evidence" value="ECO:0007669"/>
    <property type="project" value="UniProtKB-KW"/>
</dbReference>
<keyword evidence="20" id="KW-1185">Reference proteome</keyword>
<keyword evidence="6" id="KW-0479">Metal-binding</keyword>
<comment type="catalytic activity">
    <reaction evidence="15">
        <text>ATP + H2O = ADP + phosphate + H(+)</text>
        <dbReference type="Rhea" id="RHEA:13065"/>
        <dbReference type="ChEBI" id="CHEBI:15377"/>
        <dbReference type="ChEBI" id="CHEBI:15378"/>
        <dbReference type="ChEBI" id="CHEBI:30616"/>
        <dbReference type="ChEBI" id="CHEBI:43474"/>
        <dbReference type="ChEBI" id="CHEBI:456216"/>
        <dbReference type="EC" id="3.6.4.13"/>
    </reaction>
    <physiologicalReaction direction="left-to-right" evidence="15">
        <dbReference type="Rhea" id="RHEA:13066"/>
    </physiologicalReaction>
</comment>
<dbReference type="PROSITE" id="PS51194">
    <property type="entry name" value="HELICASE_CTER"/>
    <property type="match status" value="1"/>
</dbReference>
<evidence type="ECO:0000313" key="20">
    <source>
        <dbReference type="Proteomes" id="UP000005207"/>
    </source>
</evidence>
<dbReference type="InterPro" id="IPR006935">
    <property type="entry name" value="Helicase/UvrB_N"/>
</dbReference>
<dbReference type="GO" id="GO:0003677">
    <property type="term" value="F:DNA binding"/>
    <property type="evidence" value="ECO:0007669"/>
    <property type="project" value="InterPro"/>
</dbReference>
<evidence type="ECO:0000256" key="6">
    <source>
        <dbReference type="ARBA" id="ARBA00022723"/>
    </source>
</evidence>
<keyword evidence="7" id="KW-0547">Nucleotide-binding</keyword>
<evidence type="ECO:0000256" key="5">
    <source>
        <dbReference type="ARBA" id="ARBA00022588"/>
    </source>
</evidence>
<evidence type="ECO:0000256" key="8">
    <source>
        <dbReference type="ARBA" id="ARBA00022801"/>
    </source>
</evidence>
<dbReference type="InParanoid" id="A0A669CU17"/>
<evidence type="ECO:0000256" key="1">
    <source>
        <dbReference type="ARBA" id="ARBA00004496"/>
    </source>
</evidence>
<dbReference type="Gene3D" id="3.40.50.300">
    <property type="entry name" value="P-loop containing nucleotide triphosphate hydrolases"/>
    <property type="match status" value="2"/>
</dbReference>
<dbReference type="AlphaFoldDB" id="A0A669CU17"/>
<dbReference type="PANTHER" id="PTHR14074">
    <property type="entry name" value="HELICASE WITH DEATH DOMAIN-RELATED"/>
    <property type="match status" value="1"/>
</dbReference>
<dbReference type="Gene3D" id="2.170.150.30">
    <property type="entry name" value="RIG-I-like receptor, C-terminal regulatory domain"/>
    <property type="match status" value="1"/>
</dbReference>
<dbReference type="GO" id="GO:0003724">
    <property type="term" value="F:RNA helicase activity"/>
    <property type="evidence" value="ECO:0007669"/>
    <property type="project" value="UniProtKB-EC"/>
</dbReference>
<keyword evidence="13" id="KW-0694">RNA-binding</keyword>
<evidence type="ECO:0000259" key="16">
    <source>
        <dbReference type="PROSITE" id="PS51192"/>
    </source>
</evidence>
<feature type="domain" description="Helicase C-terminal" evidence="17">
    <location>
        <begin position="374"/>
        <end position="548"/>
    </location>
</feature>
<evidence type="ECO:0000259" key="17">
    <source>
        <dbReference type="PROSITE" id="PS51194"/>
    </source>
</evidence>
<dbReference type="GO" id="GO:0016787">
    <property type="term" value="F:hydrolase activity"/>
    <property type="evidence" value="ECO:0007669"/>
    <property type="project" value="UniProtKB-KW"/>
</dbReference>
<evidence type="ECO:0000259" key="18">
    <source>
        <dbReference type="PROSITE" id="PS51789"/>
    </source>
</evidence>
<dbReference type="InterPro" id="IPR014001">
    <property type="entry name" value="Helicase_ATP-bd"/>
</dbReference>
<keyword evidence="9" id="KW-0347">Helicase</keyword>
<dbReference type="GO" id="GO:0003725">
    <property type="term" value="F:double-stranded RNA binding"/>
    <property type="evidence" value="ECO:0007669"/>
    <property type="project" value="TreeGrafter"/>
</dbReference>
<dbReference type="InterPro" id="IPR038557">
    <property type="entry name" value="RLR_C_sf"/>
</dbReference>
<keyword evidence="11" id="KW-0067">ATP-binding</keyword>
<dbReference type="Pfam" id="PF11648">
    <property type="entry name" value="RIG-I_C-RD"/>
    <property type="match status" value="1"/>
</dbReference>
<dbReference type="Gene3D" id="1.20.1320.30">
    <property type="match status" value="1"/>
</dbReference>
<dbReference type="EC" id="3.6.4.13" evidence="3"/>
<evidence type="ECO:0000256" key="3">
    <source>
        <dbReference type="ARBA" id="ARBA00012552"/>
    </source>
</evidence>
<evidence type="ECO:0000256" key="2">
    <source>
        <dbReference type="ARBA" id="ARBA00006866"/>
    </source>
</evidence>
<name>A0A669CU17_ORENI</name>
<evidence type="ECO:0000256" key="4">
    <source>
        <dbReference type="ARBA" id="ARBA00022490"/>
    </source>
</evidence>
<dbReference type="InterPro" id="IPR027417">
    <property type="entry name" value="P-loop_NTPase"/>
</dbReference>
<keyword evidence="10" id="KW-0862">Zinc</keyword>
<dbReference type="SMART" id="SM00487">
    <property type="entry name" value="DEXDc"/>
    <property type="match status" value="1"/>
</dbReference>
<keyword evidence="14" id="KW-0051">Antiviral defense</keyword>
<reference evidence="19" key="3">
    <citation type="submission" date="2025-09" db="UniProtKB">
        <authorList>
            <consortium name="Ensembl"/>
        </authorList>
    </citation>
    <scope>IDENTIFICATION</scope>
</reference>
<dbReference type="InterPro" id="IPR021673">
    <property type="entry name" value="RLR_CTR"/>
</dbReference>
<dbReference type="PROSITE" id="PS51192">
    <property type="entry name" value="HELICASE_ATP_BIND_1"/>
    <property type="match status" value="1"/>
</dbReference>
<reference evidence="19" key="2">
    <citation type="submission" date="2025-08" db="UniProtKB">
        <authorList>
            <consortium name="Ensembl"/>
        </authorList>
    </citation>
    <scope>IDENTIFICATION</scope>
</reference>
<comment type="similarity">
    <text evidence="2">Belongs to the helicase family. RLR subfamily.</text>
</comment>
<dbReference type="GeneTree" id="ENSGT00940000153173"/>
<keyword evidence="12" id="KW-0391">Immunity</keyword>
<dbReference type="GO" id="GO:0140374">
    <property type="term" value="P:antiviral innate immune response"/>
    <property type="evidence" value="ECO:0007669"/>
    <property type="project" value="TreeGrafter"/>
</dbReference>
<dbReference type="SUPFAM" id="SSF52540">
    <property type="entry name" value="P-loop containing nucleoside triphosphate hydrolases"/>
    <property type="match status" value="1"/>
</dbReference>
<comment type="subcellular location">
    <subcellularLocation>
        <location evidence="1">Cytoplasm</location>
    </subcellularLocation>
</comment>
<keyword evidence="4" id="KW-0963">Cytoplasm</keyword>
<dbReference type="GO" id="GO:0039536">
    <property type="term" value="P:negative regulation of RIG-I signaling pathway"/>
    <property type="evidence" value="ECO:0007669"/>
    <property type="project" value="TreeGrafter"/>
</dbReference>
<dbReference type="Pfam" id="PF00271">
    <property type="entry name" value="Helicase_C"/>
    <property type="match status" value="1"/>
</dbReference>